<comment type="caution">
    <text evidence="1">The sequence shown here is derived from an EMBL/GenBank/DDBJ whole genome shotgun (WGS) entry which is preliminary data.</text>
</comment>
<reference evidence="1" key="1">
    <citation type="submission" date="2020-08" db="EMBL/GenBank/DDBJ databases">
        <title>Multicomponent nature underlies the extraordinary mechanical properties of spider dragline silk.</title>
        <authorList>
            <person name="Kono N."/>
            <person name="Nakamura H."/>
            <person name="Mori M."/>
            <person name="Yoshida Y."/>
            <person name="Ohtoshi R."/>
            <person name="Malay A.D."/>
            <person name="Moran D.A.P."/>
            <person name="Tomita M."/>
            <person name="Numata K."/>
            <person name="Arakawa K."/>
        </authorList>
    </citation>
    <scope>NUCLEOTIDE SEQUENCE</scope>
</reference>
<name>A0A8X7C4W8_9ARAC</name>
<accession>A0A8X7C4W8</accession>
<evidence type="ECO:0000313" key="1">
    <source>
        <dbReference type="EMBL" id="GFY54123.1"/>
    </source>
</evidence>
<dbReference type="Proteomes" id="UP000886998">
    <property type="component" value="Unassembled WGS sequence"/>
</dbReference>
<dbReference type="OrthoDB" id="6819241at2759"/>
<protein>
    <recommendedName>
        <fullName evidence="3">Endonuclease-reverse transcriptase</fullName>
    </recommendedName>
</protein>
<proteinExistence type="predicted"/>
<evidence type="ECO:0008006" key="3">
    <source>
        <dbReference type="Google" id="ProtNLM"/>
    </source>
</evidence>
<dbReference type="EMBL" id="BMAV01009700">
    <property type="protein sequence ID" value="GFY54123.1"/>
    <property type="molecule type" value="Genomic_DNA"/>
</dbReference>
<dbReference type="AlphaFoldDB" id="A0A8X7C4W8"/>
<evidence type="ECO:0000313" key="2">
    <source>
        <dbReference type="Proteomes" id="UP000886998"/>
    </source>
</evidence>
<organism evidence="1 2">
    <name type="scientific">Trichonephila inaurata madagascariensis</name>
    <dbReference type="NCBI Taxonomy" id="2747483"/>
    <lineage>
        <taxon>Eukaryota</taxon>
        <taxon>Metazoa</taxon>
        <taxon>Ecdysozoa</taxon>
        <taxon>Arthropoda</taxon>
        <taxon>Chelicerata</taxon>
        <taxon>Arachnida</taxon>
        <taxon>Araneae</taxon>
        <taxon>Araneomorphae</taxon>
        <taxon>Entelegynae</taxon>
        <taxon>Araneoidea</taxon>
        <taxon>Nephilidae</taxon>
        <taxon>Trichonephila</taxon>
        <taxon>Trichonephila inaurata</taxon>
    </lineage>
</organism>
<sequence>MRWAGHIVRISPKQTALKILNETPSNKRPKGRSKRRWKTWVNDDFAILKVKDWRSFAGRRAEWKKLLRKAQTHEGLLHSYHISIF</sequence>
<gene>
    <name evidence="1" type="ORF">TNIN_79351</name>
</gene>
<keyword evidence="2" id="KW-1185">Reference proteome</keyword>